<dbReference type="AlphaFoldDB" id="A0A090SQ30"/>
<keyword evidence="11" id="KW-0665">Pyrimidine biosynthesis</keyword>
<dbReference type="STRING" id="990268.JCM19235_4949"/>
<dbReference type="CDD" id="cd01424">
    <property type="entry name" value="MGS_CPS_II"/>
    <property type="match status" value="1"/>
</dbReference>
<evidence type="ECO:0000256" key="15">
    <source>
        <dbReference type="PROSITE-ProRule" id="PRU00409"/>
    </source>
</evidence>
<dbReference type="GO" id="GO:0044205">
    <property type="term" value="P:'de novo' UMP biosynthetic process"/>
    <property type="evidence" value="ECO:0007669"/>
    <property type="project" value="UniProtKB-UniPathway"/>
</dbReference>
<dbReference type="PRINTS" id="PR00098">
    <property type="entry name" value="CPSASE"/>
</dbReference>
<dbReference type="FunFam" id="3.40.50.1380:FF:000004">
    <property type="entry name" value="Carbamoyl-phosphate synthase large chain"/>
    <property type="match status" value="1"/>
</dbReference>
<reference evidence="18 19" key="1">
    <citation type="submission" date="2014-09" db="EMBL/GenBank/DDBJ databases">
        <title>Vibrio maritimus JCM 19235. (C45) whole genome shotgun sequence.</title>
        <authorList>
            <person name="Sawabe T."/>
            <person name="Meirelles P."/>
            <person name="Nakanishi M."/>
            <person name="Sayaka M."/>
            <person name="Hattori M."/>
            <person name="Ohkuma M."/>
        </authorList>
    </citation>
    <scope>NUCLEOTIDE SEQUENCE [LARGE SCALE GENOMIC DNA]</scope>
    <source>
        <strain evidence="19">JCM19235</strain>
    </source>
</reference>
<keyword evidence="8 15" id="KW-0547">Nucleotide-binding</keyword>
<dbReference type="PANTHER" id="PTHR11405:SF53">
    <property type="entry name" value="CARBAMOYL-PHOSPHATE SYNTHASE [AMMONIA], MITOCHONDRIAL"/>
    <property type="match status" value="1"/>
</dbReference>
<accession>A0A090SQ30</accession>
<proteinExistence type="inferred from homology"/>
<organism evidence="18 19">
    <name type="scientific">Vibrio maritimus</name>
    <dbReference type="NCBI Taxonomy" id="990268"/>
    <lineage>
        <taxon>Bacteria</taxon>
        <taxon>Pseudomonadati</taxon>
        <taxon>Pseudomonadota</taxon>
        <taxon>Gammaproteobacteria</taxon>
        <taxon>Vibrionales</taxon>
        <taxon>Vibrionaceae</taxon>
        <taxon>Vibrio</taxon>
    </lineage>
</organism>
<reference evidence="18 19" key="2">
    <citation type="submission" date="2014-09" db="EMBL/GenBank/DDBJ databases">
        <authorList>
            <consortium name="NBRP consortium"/>
            <person name="Sawabe T."/>
            <person name="Meirelles P."/>
            <person name="Nakanishi M."/>
            <person name="Sayaka M."/>
            <person name="Hattori M."/>
            <person name="Ohkuma M."/>
        </authorList>
    </citation>
    <scope>NUCLEOTIDE SEQUENCE [LARGE SCALE GENOMIC DNA]</scope>
    <source>
        <strain evidence="19">JCM19235</strain>
    </source>
</reference>
<dbReference type="Gene3D" id="3.30.470.20">
    <property type="entry name" value="ATP-grasp fold, B domain"/>
    <property type="match status" value="1"/>
</dbReference>
<evidence type="ECO:0000256" key="2">
    <source>
        <dbReference type="ARBA" id="ARBA00009799"/>
    </source>
</evidence>
<dbReference type="InterPro" id="IPR011607">
    <property type="entry name" value="MGS-like_dom"/>
</dbReference>
<dbReference type="GO" id="GO:0006541">
    <property type="term" value="P:glutamine metabolic process"/>
    <property type="evidence" value="ECO:0007669"/>
    <property type="project" value="TreeGrafter"/>
</dbReference>
<keyword evidence="4 18" id="KW-0436">Ligase</keyword>
<dbReference type="InterPro" id="IPR033937">
    <property type="entry name" value="MGS_CPS_CarB"/>
</dbReference>
<evidence type="ECO:0000256" key="9">
    <source>
        <dbReference type="ARBA" id="ARBA00022840"/>
    </source>
</evidence>
<evidence type="ECO:0000256" key="5">
    <source>
        <dbReference type="ARBA" id="ARBA00022605"/>
    </source>
</evidence>
<evidence type="ECO:0000256" key="6">
    <source>
        <dbReference type="ARBA" id="ARBA00022723"/>
    </source>
</evidence>
<evidence type="ECO:0000313" key="19">
    <source>
        <dbReference type="Proteomes" id="UP000029228"/>
    </source>
</evidence>
<sequence length="351" mass="38160">MEIVYDEQDLRRYFNEAVSVSNESPVLLDSFLDDAVEVDIDAICDGERVVIGGIMEHIEQAGVHSGDSACSLPAYTLSAEIQDVMREQVEKLAFELGVRGLMNTQFAVKNNKVYLIEVNPRAARTVPFVSKATGAPLAKIAARVMAGQSLESQGFTKEIIPPYYSVKEVVLPFNKFPGVDPLLGPEMRSTGEVMGVGATFAEAYSKAELGCGNVYPEGGRALLSVREGDKQRVVDLASKLTKLGYQLDATHGTAVILGEAGINPRLVNKVHEGRPHILDRIKNNEYTYIVNTTAGRQSIEDSKVLRRGALAEKVNYTTTLNAAFATCMAHTADAKVSVTSVQELHEQIKNA</sequence>
<keyword evidence="7" id="KW-0677">Repeat</keyword>
<keyword evidence="19" id="KW-1185">Reference proteome</keyword>
<dbReference type="PROSITE" id="PS00867">
    <property type="entry name" value="CPSASE_2"/>
    <property type="match status" value="1"/>
</dbReference>
<protein>
    <submittedName>
        <fullName evidence="18">Carbamoyl-phosphate synthase large chain</fullName>
        <ecNumber evidence="18">6.3.5.5</ecNumber>
    </submittedName>
</protein>
<dbReference type="InterPro" id="IPR011761">
    <property type="entry name" value="ATP-grasp"/>
</dbReference>
<evidence type="ECO:0000256" key="13">
    <source>
        <dbReference type="ARBA" id="ARBA00047359"/>
    </source>
</evidence>
<dbReference type="GO" id="GO:0006526">
    <property type="term" value="P:L-arginine biosynthetic process"/>
    <property type="evidence" value="ECO:0007669"/>
    <property type="project" value="UniProtKB-KW"/>
</dbReference>
<dbReference type="Pfam" id="PF02786">
    <property type="entry name" value="CPSase_L_D2"/>
    <property type="match status" value="1"/>
</dbReference>
<dbReference type="GO" id="GO:0004088">
    <property type="term" value="F:carbamoyl-phosphate synthase (glutamine-hydrolyzing) activity"/>
    <property type="evidence" value="ECO:0007669"/>
    <property type="project" value="UniProtKB-EC"/>
</dbReference>
<comment type="pathway">
    <text evidence="1">Amino-acid biosynthesis; L-arginine biosynthesis; carbamoyl phosphate from bicarbonate: step 1/1.</text>
</comment>
<dbReference type="EC" id="6.3.5.5" evidence="18"/>
<dbReference type="SUPFAM" id="SSF56059">
    <property type="entry name" value="Glutathione synthetase ATP-binding domain-like"/>
    <property type="match status" value="1"/>
</dbReference>
<dbReference type="Proteomes" id="UP000029228">
    <property type="component" value="Unassembled WGS sequence"/>
</dbReference>
<dbReference type="GO" id="GO:0005524">
    <property type="term" value="F:ATP binding"/>
    <property type="evidence" value="ECO:0007669"/>
    <property type="project" value="UniProtKB-UniRule"/>
</dbReference>
<evidence type="ECO:0000256" key="10">
    <source>
        <dbReference type="ARBA" id="ARBA00022842"/>
    </source>
</evidence>
<comment type="catalytic activity">
    <reaction evidence="14">
        <text>hydrogencarbonate + L-glutamine + 2 ATP + H2O = carbamoyl phosphate + L-glutamate + 2 ADP + phosphate + 2 H(+)</text>
        <dbReference type="Rhea" id="RHEA:18633"/>
        <dbReference type="ChEBI" id="CHEBI:15377"/>
        <dbReference type="ChEBI" id="CHEBI:15378"/>
        <dbReference type="ChEBI" id="CHEBI:17544"/>
        <dbReference type="ChEBI" id="CHEBI:29985"/>
        <dbReference type="ChEBI" id="CHEBI:30616"/>
        <dbReference type="ChEBI" id="CHEBI:43474"/>
        <dbReference type="ChEBI" id="CHEBI:58228"/>
        <dbReference type="ChEBI" id="CHEBI:58359"/>
        <dbReference type="ChEBI" id="CHEBI:456216"/>
        <dbReference type="EC" id="6.3.5.5"/>
    </reaction>
</comment>
<dbReference type="PROSITE" id="PS51855">
    <property type="entry name" value="MGS"/>
    <property type="match status" value="1"/>
</dbReference>
<keyword evidence="3" id="KW-0055">Arginine biosynthesis</keyword>
<comment type="caution">
    <text evidence="18">The sequence shown here is derived from an EMBL/GenBank/DDBJ whole genome shotgun (WGS) entry which is preliminary data.</text>
</comment>
<dbReference type="Gene3D" id="3.40.50.1380">
    <property type="entry name" value="Methylglyoxal synthase-like domain"/>
    <property type="match status" value="1"/>
</dbReference>
<dbReference type="PROSITE" id="PS50975">
    <property type="entry name" value="ATP_GRASP"/>
    <property type="match status" value="1"/>
</dbReference>
<evidence type="ECO:0000256" key="8">
    <source>
        <dbReference type="ARBA" id="ARBA00022741"/>
    </source>
</evidence>
<dbReference type="GO" id="GO:0005737">
    <property type="term" value="C:cytoplasm"/>
    <property type="evidence" value="ECO:0007669"/>
    <property type="project" value="TreeGrafter"/>
</dbReference>
<dbReference type="InterPro" id="IPR036914">
    <property type="entry name" value="MGS-like_dom_sf"/>
</dbReference>
<evidence type="ECO:0000313" key="18">
    <source>
        <dbReference type="EMBL" id="GAL21467.1"/>
    </source>
</evidence>
<comment type="similarity">
    <text evidence="2">Belongs to the CarB family.</text>
</comment>
<dbReference type="InterPro" id="IPR005483">
    <property type="entry name" value="CPSase_dom"/>
</dbReference>
<evidence type="ECO:0000256" key="4">
    <source>
        <dbReference type="ARBA" id="ARBA00022598"/>
    </source>
</evidence>
<keyword evidence="12" id="KW-0464">Manganese</keyword>
<feature type="domain" description="MGS-like" evidence="17">
    <location>
        <begin position="213"/>
        <end position="351"/>
    </location>
</feature>
<evidence type="ECO:0000256" key="7">
    <source>
        <dbReference type="ARBA" id="ARBA00022737"/>
    </source>
</evidence>
<gene>
    <name evidence="18" type="ORF">JCM19235_4949</name>
</gene>
<dbReference type="PANTHER" id="PTHR11405">
    <property type="entry name" value="CARBAMOYLTRANSFERASE FAMILY MEMBER"/>
    <property type="match status" value="1"/>
</dbReference>
<dbReference type="FunFam" id="3.30.470.20:FF:000026">
    <property type="entry name" value="Carbamoyl-phosphate synthase large chain"/>
    <property type="match status" value="1"/>
</dbReference>
<comment type="catalytic activity">
    <reaction evidence="13">
        <text>hydrogencarbonate + NH4(+) + 2 ATP = carbamoyl phosphate + 2 ADP + phosphate + 2 H(+)</text>
        <dbReference type="Rhea" id="RHEA:18029"/>
        <dbReference type="ChEBI" id="CHEBI:15378"/>
        <dbReference type="ChEBI" id="CHEBI:17544"/>
        <dbReference type="ChEBI" id="CHEBI:28938"/>
        <dbReference type="ChEBI" id="CHEBI:30616"/>
        <dbReference type="ChEBI" id="CHEBI:43474"/>
        <dbReference type="ChEBI" id="CHEBI:58228"/>
        <dbReference type="ChEBI" id="CHEBI:456216"/>
        <dbReference type="EC" id="6.3.4.16"/>
    </reaction>
</comment>
<name>A0A090SQ30_9VIBR</name>
<dbReference type="GO" id="GO:0004087">
    <property type="term" value="F:carbamoyl-phosphate synthase (ammonia) activity"/>
    <property type="evidence" value="ECO:0007669"/>
    <property type="project" value="UniProtKB-EC"/>
</dbReference>
<dbReference type="GO" id="GO:0046872">
    <property type="term" value="F:metal ion binding"/>
    <property type="evidence" value="ECO:0007669"/>
    <property type="project" value="UniProtKB-KW"/>
</dbReference>
<keyword evidence="6" id="KW-0479">Metal-binding</keyword>
<evidence type="ECO:0000256" key="3">
    <source>
        <dbReference type="ARBA" id="ARBA00022571"/>
    </source>
</evidence>
<dbReference type="InterPro" id="IPR005479">
    <property type="entry name" value="CPAse_ATP-bd"/>
</dbReference>
<evidence type="ECO:0000256" key="12">
    <source>
        <dbReference type="ARBA" id="ARBA00023211"/>
    </source>
</evidence>
<keyword evidence="9 15" id="KW-0067">ATP-binding</keyword>
<dbReference type="Pfam" id="PF02142">
    <property type="entry name" value="MGS"/>
    <property type="match status" value="1"/>
</dbReference>
<dbReference type="SMART" id="SM00851">
    <property type="entry name" value="MGS"/>
    <property type="match status" value="1"/>
</dbReference>
<feature type="domain" description="ATP-grasp" evidence="16">
    <location>
        <begin position="23"/>
        <end position="146"/>
    </location>
</feature>
<evidence type="ECO:0000259" key="17">
    <source>
        <dbReference type="PROSITE" id="PS51855"/>
    </source>
</evidence>
<evidence type="ECO:0000256" key="11">
    <source>
        <dbReference type="ARBA" id="ARBA00022975"/>
    </source>
</evidence>
<keyword evidence="5" id="KW-0028">Amino-acid biosynthesis</keyword>
<evidence type="ECO:0000256" key="14">
    <source>
        <dbReference type="ARBA" id="ARBA00048816"/>
    </source>
</evidence>
<dbReference type="UniPathway" id="UPA00070">
    <property type="reaction ID" value="UER00115"/>
</dbReference>
<evidence type="ECO:0000259" key="16">
    <source>
        <dbReference type="PROSITE" id="PS50975"/>
    </source>
</evidence>
<evidence type="ECO:0000256" key="1">
    <source>
        <dbReference type="ARBA" id="ARBA00005077"/>
    </source>
</evidence>
<dbReference type="EMBL" id="BBMR01000008">
    <property type="protein sequence ID" value="GAL21467.1"/>
    <property type="molecule type" value="Genomic_DNA"/>
</dbReference>
<dbReference type="SUPFAM" id="SSF52335">
    <property type="entry name" value="Methylglyoxal synthase-like"/>
    <property type="match status" value="1"/>
</dbReference>
<keyword evidence="10" id="KW-0460">Magnesium</keyword>